<dbReference type="AlphaFoldDB" id="A0A4Y6V3E7"/>
<dbReference type="GO" id="GO:0016020">
    <property type="term" value="C:membrane"/>
    <property type="evidence" value="ECO:0007669"/>
    <property type="project" value="UniProtKB-SubCell"/>
</dbReference>
<evidence type="ECO:0000256" key="4">
    <source>
        <dbReference type="ARBA" id="ARBA00023136"/>
    </source>
</evidence>
<evidence type="ECO:0000259" key="7">
    <source>
        <dbReference type="Pfam" id="PF04893"/>
    </source>
</evidence>
<proteinExistence type="predicted"/>
<dbReference type="EMBL" id="CP041217">
    <property type="protein sequence ID" value="QDH22805.1"/>
    <property type="molecule type" value="Genomic_DNA"/>
</dbReference>
<feature type="compositionally biased region" description="Basic and acidic residues" evidence="5">
    <location>
        <begin position="1"/>
        <end position="25"/>
    </location>
</feature>
<feature type="region of interest" description="Disordered" evidence="5">
    <location>
        <begin position="1"/>
        <end position="42"/>
    </location>
</feature>
<keyword evidence="4 6" id="KW-0472">Membrane</keyword>
<feature type="transmembrane region" description="Helical" evidence="6">
    <location>
        <begin position="145"/>
        <end position="167"/>
    </location>
</feature>
<feature type="transmembrane region" description="Helical" evidence="6">
    <location>
        <begin position="187"/>
        <end position="211"/>
    </location>
</feature>
<comment type="subcellular location">
    <subcellularLocation>
        <location evidence="1">Membrane</location>
        <topology evidence="1">Multi-pass membrane protein</topology>
    </subcellularLocation>
</comment>
<evidence type="ECO:0000313" key="8">
    <source>
        <dbReference type="EMBL" id="QDH22805.1"/>
    </source>
</evidence>
<dbReference type="Proteomes" id="UP000316968">
    <property type="component" value="Chromosome"/>
</dbReference>
<accession>A0A4Y6V3E7</accession>
<dbReference type="KEGG" id="saca:FFV09_19305"/>
<dbReference type="RefSeq" id="WP_141449346.1">
    <property type="nucleotide sequence ID" value="NZ_CP041217.1"/>
</dbReference>
<evidence type="ECO:0000256" key="6">
    <source>
        <dbReference type="SAM" id="Phobius"/>
    </source>
</evidence>
<dbReference type="Pfam" id="PF04893">
    <property type="entry name" value="Yip1"/>
    <property type="match status" value="1"/>
</dbReference>
<feature type="domain" description="Yip1" evidence="7">
    <location>
        <begin position="50"/>
        <end position="239"/>
    </location>
</feature>
<sequence length="254" mass="27920">MDGRYGRDNNEPNERELDPRDRYPESRSLSGRGGQADSRHTPSGLSPWRGVWMHPRLVTRDFIYSARPLRGALLLALIASMFGALNTASTRNWGDDMSLPMLVLSVMVTGLISGLVTYYVVSWLFKLVGGWLGGVGSSKDMRIVVGRISGMLGIMIGLLWIPELLIAGRENFTFETPNLDASTLRSLLYMGVLLLEFAFGFWAFVLILHATGEAHAFSAWRALLMYFILGVLLLLVLVAVVLVVALVSGTALGM</sequence>
<evidence type="ECO:0000256" key="2">
    <source>
        <dbReference type="ARBA" id="ARBA00022692"/>
    </source>
</evidence>
<gene>
    <name evidence="8" type="ORF">FFV09_19305</name>
</gene>
<feature type="transmembrane region" description="Helical" evidence="6">
    <location>
        <begin position="223"/>
        <end position="247"/>
    </location>
</feature>
<keyword evidence="9" id="KW-1185">Reference proteome</keyword>
<reference evidence="8 9" key="1">
    <citation type="submission" date="2019-06" db="EMBL/GenBank/DDBJ databases">
        <title>Saccharibacillus brassicae sp. nov., an endophytic bacterium isolated from Chinese cabbage seeds (Brassica pekinensis).</title>
        <authorList>
            <person name="Jiang L."/>
            <person name="Lee J."/>
            <person name="Kim S.W."/>
        </authorList>
    </citation>
    <scope>NUCLEOTIDE SEQUENCE [LARGE SCALE GENOMIC DNA]</scope>
    <source>
        <strain evidence="9">KCTC 43072 / ATSA2</strain>
    </source>
</reference>
<evidence type="ECO:0000256" key="3">
    <source>
        <dbReference type="ARBA" id="ARBA00022989"/>
    </source>
</evidence>
<feature type="transmembrane region" description="Helical" evidence="6">
    <location>
        <begin position="101"/>
        <end position="125"/>
    </location>
</feature>
<dbReference type="OrthoDB" id="2987623at2"/>
<keyword evidence="3 6" id="KW-1133">Transmembrane helix</keyword>
<keyword evidence="2 6" id="KW-0812">Transmembrane</keyword>
<evidence type="ECO:0000256" key="5">
    <source>
        <dbReference type="SAM" id="MobiDB-lite"/>
    </source>
</evidence>
<dbReference type="InterPro" id="IPR006977">
    <property type="entry name" value="Yip1_dom"/>
</dbReference>
<protein>
    <recommendedName>
        <fullName evidence="7">Yip1 domain-containing protein</fullName>
    </recommendedName>
</protein>
<evidence type="ECO:0000256" key="1">
    <source>
        <dbReference type="ARBA" id="ARBA00004141"/>
    </source>
</evidence>
<name>A0A4Y6V3E7_SACBS</name>
<feature type="transmembrane region" description="Helical" evidence="6">
    <location>
        <begin position="69"/>
        <end position="89"/>
    </location>
</feature>
<evidence type="ECO:0000313" key="9">
    <source>
        <dbReference type="Proteomes" id="UP000316968"/>
    </source>
</evidence>
<organism evidence="8 9">
    <name type="scientific">Saccharibacillus brassicae</name>
    <dbReference type="NCBI Taxonomy" id="2583377"/>
    <lineage>
        <taxon>Bacteria</taxon>
        <taxon>Bacillati</taxon>
        <taxon>Bacillota</taxon>
        <taxon>Bacilli</taxon>
        <taxon>Bacillales</taxon>
        <taxon>Paenibacillaceae</taxon>
        <taxon>Saccharibacillus</taxon>
    </lineage>
</organism>